<dbReference type="PANTHER" id="PTHR23542">
    <property type="match status" value="1"/>
</dbReference>
<evidence type="ECO:0000313" key="8">
    <source>
        <dbReference type="Proteomes" id="UP000272400"/>
    </source>
</evidence>
<dbReference type="Gene3D" id="1.20.1250.20">
    <property type="entry name" value="MFS general substrate transporter like domains"/>
    <property type="match status" value="1"/>
</dbReference>
<dbReference type="GO" id="GO:0022857">
    <property type="term" value="F:transmembrane transporter activity"/>
    <property type="evidence" value="ECO:0007669"/>
    <property type="project" value="InterPro"/>
</dbReference>
<dbReference type="AlphaFoldDB" id="A0A3N1D519"/>
<dbReference type="RefSeq" id="WP_123667446.1">
    <property type="nucleotide sequence ID" value="NZ_RJKE01000001.1"/>
</dbReference>
<feature type="transmembrane region" description="Helical" evidence="5">
    <location>
        <begin position="76"/>
        <end position="95"/>
    </location>
</feature>
<dbReference type="EMBL" id="RJKE01000001">
    <property type="protein sequence ID" value="ROO88178.1"/>
    <property type="molecule type" value="Genomic_DNA"/>
</dbReference>
<evidence type="ECO:0000256" key="4">
    <source>
        <dbReference type="ARBA" id="ARBA00023136"/>
    </source>
</evidence>
<dbReference type="OrthoDB" id="4229605at2"/>
<evidence type="ECO:0000256" key="3">
    <source>
        <dbReference type="ARBA" id="ARBA00022989"/>
    </source>
</evidence>
<keyword evidence="8" id="KW-1185">Reference proteome</keyword>
<organism evidence="7 8">
    <name type="scientific">Actinocorallia herbida</name>
    <dbReference type="NCBI Taxonomy" id="58109"/>
    <lineage>
        <taxon>Bacteria</taxon>
        <taxon>Bacillati</taxon>
        <taxon>Actinomycetota</taxon>
        <taxon>Actinomycetes</taxon>
        <taxon>Streptosporangiales</taxon>
        <taxon>Thermomonosporaceae</taxon>
        <taxon>Actinocorallia</taxon>
    </lineage>
</organism>
<dbReference type="InterPro" id="IPR011701">
    <property type="entry name" value="MFS"/>
</dbReference>
<feature type="transmembrane region" description="Helical" evidence="5">
    <location>
        <begin position="299"/>
        <end position="322"/>
    </location>
</feature>
<keyword evidence="3 5" id="KW-1133">Transmembrane helix</keyword>
<dbReference type="PROSITE" id="PS50850">
    <property type="entry name" value="MFS"/>
    <property type="match status" value="1"/>
</dbReference>
<dbReference type="PANTHER" id="PTHR23542:SF1">
    <property type="entry name" value="MAJOR FACILITATOR SUPERFAMILY (MFS) PROFILE DOMAIN-CONTAINING PROTEIN"/>
    <property type="match status" value="1"/>
</dbReference>
<evidence type="ECO:0000259" key="6">
    <source>
        <dbReference type="PROSITE" id="PS50850"/>
    </source>
</evidence>
<feature type="transmembrane region" description="Helical" evidence="5">
    <location>
        <begin position="334"/>
        <end position="357"/>
    </location>
</feature>
<feature type="transmembrane region" description="Helical" evidence="5">
    <location>
        <begin position="17"/>
        <end position="41"/>
    </location>
</feature>
<protein>
    <submittedName>
        <fullName evidence="7">Putative MFS family arabinose efflux permease</fullName>
    </submittedName>
</protein>
<evidence type="ECO:0000256" key="1">
    <source>
        <dbReference type="ARBA" id="ARBA00004651"/>
    </source>
</evidence>
<comment type="subcellular location">
    <subcellularLocation>
        <location evidence="1">Cell membrane</location>
        <topology evidence="1">Multi-pass membrane protein</topology>
    </subcellularLocation>
</comment>
<dbReference type="Proteomes" id="UP000272400">
    <property type="component" value="Unassembled WGS sequence"/>
</dbReference>
<gene>
    <name evidence="7" type="ORF">EDD29_5840</name>
</gene>
<dbReference type="InterPro" id="IPR036259">
    <property type="entry name" value="MFS_trans_sf"/>
</dbReference>
<evidence type="ECO:0000313" key="7">
    <source>
        <dbReference type="EMBL" id="ROO88178.1"/>
    </source>
</evidence>
<feature type="transmembrane region" description="Helical" evidence="5">
    <location>
        <begin position="216"/>
        <end position="241"/>
    </location>
</feature>
<dbReference type="GO" id="GO:0005886">
    <property type="term" value="C:plasma membrane"/>
    <property type="evidence" value="ECO:0007669"/>
    <property type="project" value="UniProtKB-SubCell"/>
</dbReference>
<feature type="transmembrane region" description="Helical" evidence="5">
    <location>
        <begin position="47"/>
        <end position="69"/>
    </location>
</feature>
<name>A0A3N1D519_9ACTN</name>
<comment type="caution">
    <text evidence="7">The sequence shown here is derived from an EMBL/GenBank/DDBJ whole genome shotgun (WGS) entry which is preliminary data.</text>
</comment>
<feature type="transmembrane region" description="Helical" evidence="5">
    <location>
        <begin position="247"/>
        <end position="268"/>
    </location>
</feature>
<feature type="transmembrane region" description="Helical" evidence="5">
    <location>
        <begin position="363"/>
        <end position="384"/>
    </location>
</feature>
<dbReference type="SUPFAM" id="SSF103473">
    <property type="entry name" value="MFS general substrate transporter"/>
    <property type="match status" value="1"/>
</dbReference>
<feature type="transmembrane region" description="Helical" evidence="5">
    <location>
        <begin position="101"/>
        <end position="122"/>
    </location>
</feature>
<dbReference type="InterPro" id="IPR020846">
    <property type="entry name" value="MFS_dom"/>
</dbReference>
<feature type="domain" description="Major facilitator superfamily (MFS) profile" evidence="6">
    <location>
        <begin position="1"/>
        <end position="192"/>
    </location>
</feature>
<evidence type="ECO:0000256" key="5">
    <source>
        <dbReference type="SAM" id="Phobius"/>
    </source>
</evidence>
<sequence>MSVEPYRRVLALPGVRALMLVGIFARIPVNAAGLTLTMYVVHELRLGWFQAGLVGAGATLGIAIGAPVAGRFIDRYGLRPVIGVTTVVQLAFWLSASFLPYAALLVGALLSGLFAIPVMGLMRQCISVMVPGEQRRPAYSLDSVLAEISYMIGPAVAVAASASLGSHWTMAAVGIGLVGAGTAMYRLNPPTRDPSAGPAAVAEVPPRRREWLGPAVFALLAASAAGTFVVTATELSMVAILEDAGATSWSGLVIGLWCAWSLIGGLVYGTLKKGASPFVVVGLMALTTAPVGFVGDWRFLALALIPAGLLCAPSMASVVDALSHRVPDAGRGEAMGLQSTALTLGLAVGGPLSGWVIDEAGAGWGFLLAGAVGLLLAGVGALLWRVVPTRGALAAKAA</sequence>
<evidence type="ECO:0000256" key="2">
    <source>
        <dbReference type="ARBA" id="ARBA00022692"/>
    </source>
</evidence>
<accession>A0A3N1D519</accession>
<proteinExistence type="predicted"/>
<dbReference type="Pfam" id="PF07690">
    <property type="entry name" value="MFS_1"/>
    <property type="match status" value="1"/>
</dbReference>
<keyword evidence="4 5" id="KW-0472">Membrane</keyword>
<reference evidence="7 8" key="1">
    <citation type="submission" date="2018-11" db="EMBL/GenBank/DDBJ databases">
        <title>Sequencing the genomes of 1000 actinobacteria strains.</title>
        <authorList>
            <person name="Klenk H.-P."/>
        </authorList>
    </citation>
    <scope>NUCLEOTIDE SEQUENCE [LARGE SCALE GENOMIC DNA]</scope>
    <source>
        <strain evidence="7 8">DSM 44254</strain>
    </source>
</reference>
<feature type="transmembrane region" description="Helical" evidence="5">
    <location>
        <begin position="275"/>
        <end position="293"/>
    </location>
</feature>
<keyword evidence="2 5" id="KW-0812">Transmembrane</keyword>